<gene>
    <name evidence="7" type="ORF">B5F96_13305</name>
</gene>
<proteinExistence type="inferred from homology"/>
<dbReference type="InterPro" id="IPR017850">
    <property type="entry name" value="Alkaline_phosphatase_core_sf"/>
</dbReference>
<organism evidence="7 8">
    <name type="scientific">Parabacteroides johnsonii</name>
    <dbReference type="NCBI Taxonomy" id="387661"/>
    <lineage>
        <taxon>Bacteria</taxon>
        <taxon>Pseudomonadati</taxon>
        <taxon>Bacteroidota</taxon>
        <taxon>Bacteroidia</taxon>
        <taxon>Bacteroidales</taxon>
        <taxon>Tannerellaceae</taxon>
        <taxon>Parabacteroides</taxon>
    </lineage>
</organism>
<dbReference type="AlphaFoldDB" id="A0A9Q5SQP4"/>
<dbReference type="InterPro" id="IPR024607">
    <property type="entry name" value="Sulfatase_CS"/>
</dbReference>
<dbReference type="Pfam" id="PF00884">
    <property type="entry name" value="Sulfatase"/>
    <property type="match status" value="1"/>
</dbReference>
<dbReference type="GO" id="GO:0046872">
    <property type="term" value="F:metal ion binding"/>
    <property type="evidence" value="ECO:0007669"/>
    <property type="project" value="UniProtKB-KW"/>
</dbReference>
<keyword evidence="2" id="KW-0479">Metal-binding</keyword>
<dbReference type="SUPFAM" id="SSF53649">
    <property type="entry name" value="Alkaline phosphatase-like"/>
    <property type="match status" value="1"/>
</dbReference>
<protein>
    <submittedName>
        <fullName evidence="7">Arylsulfatase</fullName>
    </submittedName>
</protein>
<reference evidence="8" key="1">
    <citation type="submission" date="2017-04" db="EMBL/GenBank/DDBJ databases">
        <title>Function of individual gut microbiota members based on whole genome sequencing of pure cultures obtained from chicken caecum.</title>
        <authorList>
            <person name="Medvecky M."/>
            <person name="Cejkova D."/>
            <person name="Polansky O."/>
            <person name="Karasova D."/>
            <person name="Kubasova T."/>
            <person name="Cizek A."/>
            <person name="Rychlik I."/>
        </authorList>
    </citation>
    <scope>NUCLEOTIDE SEQUENCE [LARGE SCALE GENOMIC DNA]</scope>
    <source>
        <strain evidence="8">An42</strain>
    </source>
</reference>
<evidence type="ECO:0000256" key="2">
    <source>
        <dbReference type="ARBA" id="ARBA00022723"/>
    </source>
</evidence>
<dbReference type="InterPro" id="IPR050738">
    <property type="entry name" value="Sulfatase"/>
</dbReference>
<feature type="modified residue" description="3-oxoalanine (Ser)" evidence="5">
    <location>
        <position position="85"/>
    </location>
</feature>
<dbReference type="PANTHER" id="PTHR42693">
    <property type="entry name" value="ARYLSULFATASE FAMILY MEMBER"/>
    <property type="match status" value="1"/>
</dbReference>
<evidence type="ECO:0000259" key="6">
    <source>
        <dbReference type="Pfam" id="PF00884"/>
    </source>
</evidence>
<evidence type="ECO:0000313" key="8">
    <source>
        <dbReference type="Proteomes" id="UP000195975"/>
    </source>
</evidence>
<feature type="domain" description="Sulfatase N-terminal" evidence="6">
    <location>
        <begin position="37"/>
        <end position="387"/>
    </location>
</feature>
<evidence type="ECO:0000256" key="4">
    <source>
        <dbReference type="ARBA" id="ARBA00022837"/>
    </source>
</evidence>
<evidence type="ECO:0000256" key="1">
    <source>
        <dbReference type="ARBA" id="ARBA00008779"/>
    </source>
</evidence>
<name>A0A9Q5SQP4_9BACT</name>
<dbReference type="InterPro" id="IPR000917">
    <property type="entry name" value="Sulfatase_N"/>
</dbReference>
<comment type="caution">
    <text evidence="7">The sequence shown here is derived from an EMBL/GenBank/DDBJ whole genome shotgun (WGS) entry which is preliminary data.</text>
</comment>
<dbReference type="Proteomes" id="UP000195975">
    <property type="component" value="Unassembled WGS sequence"/>
</dbReference>
<dbReference type="Gene3D" id="3.40.720.10">
    <property type="entry name" value="Alkaline Phosphatase, subunit A"/>
    <property type="match status" value="1"/>
</dbReference>
<dbReference type="NCBIfam" id="NF010322">
    <property type="entry name" value="PRK13759.1"/>
    <property type="match status" value="1"/>
</dbReference>
<keyword evidence="3" id="KW-0378">Hydrolase</keyword>
<dbReference type="PROSITE" id="PS00523">
    <property type="entry name" value="SULFATASE_1"/>
    <property type="match status" value="1"/>
</dbReference>
<dbReference type="GO" id="GO:0004065">
    <property type="term" value="F:arylsulfatase activity"/>
    <property type="evidence" value="ECO:0007669"/>
    <property type="project" value="TreeGrafter"/>
</dbReference>
<evidence type="ECO:0000313" key="7">
    <source>
        <dbReference type="EMBL" id="OUO04214.1"/>
    </source>
</evidence>
<comment type="similarity">
    <text evidence="1">Belongs to the sulfatase family.</text>
</comment>
<dbReference type="PROSITE" id="PS00149">
    <property type="entry name" value="SULFATASE_2"/>
    <property type="match status" value="1"/>
</dbReference>
<comment type="PTM">
    <text evidence="5">The conversion to 3-oxoalanine (also known as C-formylglycine, FGly), of a serine or cysteine residue in prokaryotes and of a cysteine residue in eukaryotes, is critical for catalytic activity.</text>
</comment>
<keyword evidence="4" id="KW-0106">Calcium</keyword>
<dbReference type="EMBL" id="NFIJ01000015">
    <property type="protein sequence ID" value="OUO04214.1"/>
    <property type="molecule type" value="Genomic_DNA"/>
</dbReference>
<evidence type="ECO:0000256" key="5">
    <source>
        <dbReference type="PIRSR" id="PIRSR600917-52"/>
    </source>
</evidence>
<accession>A0A9Q5SQP4</accession>
<dbReference type="PANTHER" id="PTHR42693:SF53">
    <property type="entry name" value="ENDO-4-O-SULFATASE"/>
    <property type="match status" value="1"/>
</dbReference>
<sequence length="513" mass="58218">MKRRTFLKSSLLMTSGLGFDTYAKEEASEESVSIEKPHVILIMTDQHRGDALGCMGNSAVISPNLDRLAKEGTLFVNGYSASPSSTPARAGLLTGMSPWHHGMLGYGQVAEKYTYEMPQMLRNLGYYTFGVGKMHWFPQKALHGFHATLIDESGRVESKDFISDYREWFQLHAPGENPDLTGIGWNAHGAGIYKLPEKLHPTTWTGQTACELIRNYSCDKPLFLKVSFARPHSPYDPPKRYLDMYRDADIPKPSLGDWCGKYAEHLDPEKAAPDAPFGNFGDEYAVKSRRHYYANITFIDDQIGEIIETLKEKGMYDNAIICFTADHGDMLGDHYHWRKTYPYEGSTHIPYIVKWPAGVFKTIPSGAKIEQPVELRDFLPTFIELAGGAVPPDMDGKSLLKLVQGRQNEWRKYLDMEHATCYSPDNYWCALTDGKLKYVWNFHTGKEELFDLRKDPKELVECSGKPAYAARLKEMRQAMVDHLAERGEAFVKDGKLVTRETTMLYSPNYPQTK</sequence>
<evidence type="ECO:0000256" key="3">
    <source>
        <dbReference type="ARBA" id="ARBA00022801"/>
    </source>
</evidence>